<organism evidence="2 3">
    <name type="scientific">Halobacteriovorax marinus (strain ATCC BAA-682 / DSM 15412 / SJ)</name>
    <name type="common">Bacteriovorax marinus</name>
    <dbReference type="NCBI Taxonomy" id="862908"/>
    <lineage>
        <taxon>Bacteria</taxon>
        <taxon>Pseudomonadati</taxon>
        <taxon>Bdellovibrionota</taxon>
        <taxon>Bacteriovoracia</taxon>
        <taxon>Bacteriovoracales</taxon>
        <taxon>Halobacteriovoraceae</taxon>
        <taxon>Halobacteriovorax</taxon>
    </lineage>
</organism>
<dbReference type="RefSeq" id="WP_014244191.1">
    <property type="nucleotide sequence ID" value="NC_016620.1"/>
</dbReference>
<dbReference type="AlphaFoldDB" id="E1X0S0"/>
<evidence type="ECO:0000256" key="1">
    <source>
        <dbReference type="SAM" id="SignalP"/>
    </source>
</evidence>
<dbReference type="EMBL" id="FQ312005">
    <property type="protein sequence ID" value="CBW26408.1"/>
    <property type="molecule type" value="Genomic_DNA"/>
</dbReference>
<accession>E1X0S0</accession>
<gene>
    <name evidence="2" type="ordered locus">BMS_1555</name>
</gene>
<dbReference type="PATRIC" id="fig|862908.3.peg.1481"/>
<dbReference type="OrthoDB" id="5289934at2"/>
<protein>
    <submittedName>
        <fullName evidence="2">Exported protein</fullName>
    </submittedName>
</protein>
<proteinExistence type="predicted"/>
<name>E1X0S0_HALMS</name>
<evidence type="ECO:0000313" key="2">
    <source>
        <dbReference type="EMBL" id="CBW26408.1"/>
    </source>
</evidence>
<sequence length="300" mass="33363">MNKLIIILSLLIAPVFVQASDNLVIIQSISNSKKTFVIRKGRDFGISKGQISLFSTTDISFTARATEVTRFYSLWTLLDKEATVPFNPEEVVTYTSSLERIWSEVALTKLREVEQKQEESYLRNIVGNYISLRASWGVSLSQSTSEVAAESLDSRTTLHFEATYSKRMNRHLEIGGGVRFDSDTAKGTNPDRSIPSTRNFLIADITYHFNQLRDSRSHIYAGLGAGIGKSSTEVADSTKTGSATLLPYFRLGYETSPEKSSYSFIAELQIENIVAKETFTTGDEQSTGIVNSKFAIGVRF</sequence>
<evidence type="ECO:0000313" key="3">
    <source>
        <dbReference type="Proteomes" id="UP000008963"/>
    </source>
</evidence>
<feature type="chain" id="PRO_5003154597" evidence="1">
    <location>
        <begin position="20"/>
        <end position="300"/>
    </location>
</feature>
<reference evidence="3" key="1">
    <citation type="journal article" date="2013" name="ISME J.">
        <title>A small predatory core genome in the divergent marine Bacteriovorax marinus SJ and the terrestrial Bdellovibrio bacteriovorus.</title>
        <authorList>
            <person name="Crossman L.C."/>
            <person name="Chen H."/>
            <person name="Cerdeno-Tarraga A.M."/>
            <person name="Brooks K."/>
            <person name="Quail M.A."/>
            <person name="Pineiro S.A."/>
            <person name="Hobley L."/>
            <person name="Sockett R.E."/>
            <person name="Bentley S.D."/>
            <person name="Parkhill J."/>
            <person name="Williams H.N."/>
            <person name="Stine O.C."/>
        </authorList>
    </citation>
    <scope>NUCLEOTIDE SEQUENCE [LARGE SCALE GENOMIC DNA]</scope>
    <source>
        <strain evidence="3">ATCC BAA-682 / DSM 15412 / SJ</strain>
    </source>
</reference>
<keyword evidence="1" id="KW-0732">Signal</keyword>
<dbReference type="Proteomes" id="UP000008963">
    <property type="component" value="Chromosome"/>
</dbReference>
<dbReference type="HOGENOM" id="CLU_926752_0_0_7"/>
<keyword evidence="3" id="KW-1185">Reference proteome</keyword>
<dbReference type="KEGG" id="bmx:BMS_1555"/>
<feature type="signal peptide" evidence="1">
    <location>
        <begin position="1"/>
        <end position="19"/>
    </location>
</feature>